<feature type="compositionally biased region" description="Low complexity" evidence="1">
    <location>
        <begin position="512"/>
        <end position="528"/>
    </location>
</feature>
<protein>
    <submittedName>
        <fullName evidence="3">Uncharacterized protein</fullName>
    </submittedName>
</protein>
<keyword evidence="4" id="KW-1185">Reference proteome</keyword>
<accession>A0ABV0K567</accession>
<dbReference type="EMBL" id="JAMPKX010000005">
    <property type="protein sequence ID" value="MEP0947824.1"/>
    <property type="molecule type" value="Genomic_DNA"/>
</dbReference>
<name>A0ABV0K567_9CYAN</name>
<evidence type="ECO:0000256" key="2">
    <source>
        <dbReference type="SAM" id="SignalP"/>
    </source>
</evidence>
<evidence type="ECO:0000313" key="3">
    <source>
        <dbReference type="EMBL" id="MEP0947824.1"/>
    </source>
</evidence>
<feature type="compositionally biased region" description="Low complexity" evidence="1">
    <location>
        <begin position="583"/>
        <end position="592"/>
    </location>
</feature>
<evidence type="ECO:0000313" key="4">
    <source>
        <dbReference type="Proteomes" id="UP001482513"/>
    </source>
</evidence>
<comment type="caution">
    <text evidence="3">The sequence shown here is derived from an EMBL/GenBank/DDBJ whole genome shotgun (WGS) entry which is preliminary data.</text>
</comment>
<sequence>MKLHLTLLAASALLALLCPTAVQADDGILSFELSPPQWVEPPPIAEAVAPAVDNANQPLPIPAQAANPPMRYHSPQQLPAGVYQRGVAVGLNESTSATALLPPAPPLSMAPVMVAAAPEPVAPEPKVEPPKETQRLALDFGLEPSAAVIMAQAKLSEPKATPNPLLGLFEGNSDSLVARAVGSAEGTRTPNGAINPAYFGHTDPGNRVWNMGTFSYQHGAQTPEEADQKQLARLQNQGDVLRQRALKHGLNLTLEETLNGLDLANQSPLAAIGQVGYIERLAEAKANGYEGSEAILVARTRSYINPNTGRWNAPGLGNTEAGIRRDQQRRASAVAQAIAAYETQNPDLHPQTWVLTPAPEPESLVALNSSEAEPVDEVLQMWTSPSDPVAQIEPTNEAVAASPNPAEASDTDPLAALWQVTVERFSQAAFPSGAGTSPQTASLANALFNRGNGSATTTAVPDHDEATAPPPASVASSDSAPSADETSPTPIPAAATDSGAQELGTDLVPSAAAPPAETVAEPAAIAPPSWADAREGSQSVVPITTTSPVPGAFPDSTIYMPQATVAEPDAQPATAPQEDPVSPATEVTANPEAEPPEAPDALNTSAAPLAVLEAEPTAVPADAASTPEPEKPLGFEQVSSDDLSLRTSPTNVEPLEPEAIALPDAEPSQVITPDAAREGASAQ</sequence>
<keyword evidence="2" id="KW-0732">Signal</keyword>
<feature type="signal peptide" evidence="2">
    <location>
        <begin position="1"/>
        <end position="24"/>
    </location>
</feature>
<feature type="compositionally biased region" description="Polar residues" evidence="1">
    <location>
        <begin position="637"/>
        <end position="651"/>
    </location>
</feature>
<feature type="compositionally biased region" description="Low complexity" evidence="1">
    <location>
        <begin position="473"/>
        <end position="488"/>
    </location>
</feature>
<proteinExistence type="predicted"/>
<evidence type="ECO:0000256" key="1">
    <source>
        <dbReference type="SAM" id="MobiDB-lite"/>
    </source>
</evidence>
<gene>
    <name evidence="3" type="ORF">NC992_13150</name>
</gene>
<feature type="region of interest" description="Disordered" evidence="1">
    <location>
        <begin position="453"/>
        <end position="497"/>
    </location>
</feature>
<reference evidence="3 4" key="1">
    <citation type="submission" date="2022-04" db="EMBL/GenBank/DDBJ databases">
        <title>Positive selection, recombination, and allopatry shape intraspecific diversity of widespread and dominant cyanobacteria.</title>
        <authorList>
            <person name="Wei J."/>
            <person name="Shu W."/>
            <person name="Hu C."/>
        </authorList>
    </citation>
    <scope>NUCLEOTIDE SEQUENCE [LARGE SCALE GENOMIC DNA]</scope>
    <source>
        <strain evidence="3 4">DQ-A4</strain>
    </source>
</reference>
<feature type="region of interest" description="Disordered" evidence="1">
    <location>
        <begin position="512"/>
        <end position="683"/>
    </location>
</feature>
<organism evidence="3 4">
    <name type="scientific">Leptolyngbya subtilissima DQ-A4</name>
    <dbReference type="NCBI Taxonomy" id="2933933"/>
    <lineage>
        <taxon>Bacteria</taxon>
        <taxon>Bacillati</taxon>
        <taxon>Cyanobacteriota</taxon>
        <taxon>Cyanophyceae</taxon>
        <taxon>Leptolyngbyales</taxon>
        <taxon>Leptolyngbyaceae</taxon>
        <taxon>Leptolyngbya group</taxon>
        <taxon>Leptolyngbya</taxon>
    </lineage>
</organism>
<dbReference type="Proteomes" id="UP001482513">
    <property type="component" value="Unassembled WGS sequence"/>
</dbReference>
<feature type="chain" id="PRO_5047418046" evidence="2">
    <location>
        <begin position="25"/>
        <end position="683"/>
    </location>
</feature>
<feature type="compositionally biased region" description="Polar residues" evidence="1">
    <location>
        <begin position="536"/>
        <end position="548"/>
    </location>
</feature>
<dbReference type="RefSeq" id="WP_190700329.1">
    <property type="nucleotide sequence ID" value="NZ_JAMPKX010000005.1"/>
</dbReference>